<evidence type="ECO:0000256" key="6">
    <source>
        <dbReference type="ARBA" id="ARBA00022448"/>
    </source>
</evidence>
<feature type="domain" description="NADH:ubiquinone oxidoreductase chain 4 N-terminal" evidence="19">
    <location>
        <begin position="1"/>
        <end position="101"/>
    </location>
</feature>
<dbReference type="PRINTS" id="PR01437">
    <property type="entry name" value="NUOXDRDTASE4"/>
</dbReference>
<dbReference type="EC" id="7.1.1.2" evidence="4 17"/>
<evidence type="ECO:0000313" key="20">
    <source>
        <dbReference type="EMBL" id="ANJ70587.1"/>
    </source>
</evidence>
<evidence type="ECO:0000256" key="4">
    <source>
        <dbReference type="ARBA" id="ARBA00012944"/>
    </source>
</evidence>
<reference evidence="20" key="1">
    <citation type="journal article" date="2016" name="Mol. Ecol. Resour.">
        <title>Lessons from genome skimming of arthropod-preserving ethanol.</title>
        <authorList>
            <person name="Linard B."/>
            <person name="Arribas P."/>
            <person name="Andujar C."/>
            <person name="Crampton-Platt A."/>
            <person name="Vogler A.P."/>
        </authorList>
    </citation>
    <scope>NUCLEOTIDE SEQUENCE</scope>
</reference>
<evidence type="ECO:0000256" key="15">
    <source>
        <dbReference type="ARBA" id="ARBA00023136"/>
    </source>
</evidence>
<feature type="transmembrane region" description="Helical" evidence="17">
    <location>
        <begin position="142"/>
        <end position="161"/>
    </location>
</feature>
<feature type="transmembrane region" description="Helical" evidence="17">
    <location>
        <begin position="300"/>
        <end position="322"/>
    </location>
</feature>
<protein>
    <recommendedName>
        <fullName evidence="5 17">NADH-ubiquinone oxidoreductase chain 4</fullName>
        <ecNumber evidence="4 17">7.1.1.2</ecNumber>
    </recommendedName>
</protein>
<dbReference type="PANTHER" id="PTHR43507:SF20">
    <property type="entry name" value="NADH-UBIQUINONE OXIDOREDUCTASE CHAIN 4"/>
    <property type="match status" value="1"/>
</dbReference>
<dbReference type="PANTHER" id="PTHR43507">
    <property type="entry name" value="NADH-UBIQUINONE OXIDOREDUCTASE CHAIN 4"/>
    <property type="match status" value="1"/>
</dbReference>
<keyword evidence="7 17" id="KW-0679">Respiratory chain</keyword>
<evidence type="ECO:0000256" key="10">
    <source>
        <dbReference type="ARBA" id="ARBA00022982"/>
    </source>
</evidence>
<dbReference type="Pfam" id="PF00361">
    <property type="entry name" value="Proton_antipo_M"/>
    <property type="match status" value="1"/>
</dbReference>
<comment type="catalytic activity">
    <reaction evidence="16 17">
        <text>a ubiquinone + NADH + 5 H(+)(in) = a ubiquinol + NAD(+) + 4 H(+)(out)</text>
        <dbReference type="Rhea" id="RHEA:29091"/>
        <dbReference type="Rhea" id="RHEA-COMP:9565"/>
        <dbReference type="Rhea" id="RHEA-COMP:9566"/>
        <dbReference type="ChEBI" id="CHEBI:15378"/>
        <dbReference type="ChEBI" id="CHEBI:16389"/>
        <dbReference type="ChEBI" id="CHEBI:17976"/>
        <dbReference type="ChEBI" id="CHEBI:57540"/>
        <dbReference type="ChEBI" id="CHEBI:57945"/>
        <dbReference type="EC" id="7.1.1.2"/>
    </reaction>
</comment>
<feature type="transmembrane region" description="Helical" evidence="17">
    <location>
        <begin position="55"/>
        <end position="74"/>
    </location>
</feature>
<feature type="transmembrane region" description="Helical" evidence="17">
    <location>
        <begin position="181"/>
        <end position="203"/>
    </location>
</feature>
<keyword evidence="14 17" id="KW-0496">Mitochondrion</keyword>
<evidence type="ECO:0000256" key="12">
    <source>
        <dbReference type="ARBA" id="ARBA00023027"/>
    </source>
</evidence>
<evidence type="ECO:0000256" key="13">
    <source>
        <dbReference type="ARBA" id="ARBA00023075"/>
    </source>
</evidence>
<evidence type="ECO:0000256" key="7">
    <source>
        <dbReference type="ARBA" id="ARBA00022660"/>
    </source>
</evidence>
<dbReference type="GO" id="GO:0031966">
    <property type="term" value="C:mitochondrial membrane"/>
    <property type="evidence" value="ECO:0007669"/>
    <property type="project" value="UniProtKB-SubCell"/>
</dbReference>
<evidence type="ECO:0000256" key="2">
    <source>
        <dbReference type="ARBA" id="ARBA00004225"/>
    </source>
</evidence>
<dbReference type="EMBL" id="KT876907">
    <property type="protein sequence ID" value="ANJ70587.1"/>
    <property type="molecule type" value="Genomic_DNA"/>
</dbReference>
<evidence type="ECO:0000256" key="9">
    <source>
        <dbReference type="ARBA" id="ARBA00022967"/>
    </source>
</evidence>
<feature type="transmembrane region" description="Helical" evidence="17">
    <location>
        <begin position="375"/>
        <end position="400"/>
    </location>
</feature>
<geneLocation type="mitochondrion" evidence="20"/>
<feature type="transmembrane region" description="Helical" evidence="17">
    <location>
        <begin position="86"/>
        <end position="104"/>
    </location>
</feature>
<sequence>MLKFIFLILFMIPLSLFNMYWLIMLLLFFFMFIYLISGNYSYFWSGLSYMYGGDYLSYSLIMLSFMICILMFMASSMLYMENFYKNLFSFMVLILLMSLMLLFFSMNLFMFYLFFEISLIPTFMLIMGWGYQPERLQASVYLLFYTFFASLPMMLAIFYYYKMMNSLDMYMLVFNSMHNYLFFFCMIFPFLVKMPMFMVHLWLPKAHVEAPISGSMILAGILLKLGGYGLLRLVLIFMEELKLFSEFFISISLIGGLLISLVCIVQVDIKMLIAYSSVVHMGLVLCGIMTMSYWGLIGSLIMMISHGLCSSGLFCLANISYERLFSRSIMINKGMLNFMPSMSLLWFLLCSSNMSSPPSLNLLGEIFLISSLISWSWLSMLFIFLMSFFSFLYSIYLFSFTQHGKIYSGMYSYSLGYIREYLLLFFHWLPLNLLIMKSEIFLWI</sequence>
<evidence type="ECO:0000256" key="16">
    <source>
        <dbReference type="ARBA" id="ARBA00049551"/>
    </source>
</evidence>
<name>A0A191ZRU8_9COLE</name>
<dbReference type="AlphaFoldDB" id="A0A191ZRU8"/>
<evidence type="ECO:0000256" key="11">
    <source>
        <dbReference type="ARBA" id="ARBA00022989"/>
    </source>
</evidence>
<feature type="transmembrane region" description="Helical" evidence="17">
    <location>
        <begin position="272"/>
        <end position="294"/>
    </location>
</feature>
<dbReference type="GO" id="GO:0003954">
    <property type="term" value="F:NADH dehydrogenase activity"/>
    <property type="evidence" value="ECO:0007669"/>
    <property type="project" value="TreeGrafter"/>
</dbReference>
<evidence type="ECO:0000256" key="3">
    <source>
        <dbReference type="ARBA" id="ARBA00009025"/>
    </source>
</evidence>
<keyword evidence="11 17" id="KW-1133">Transmembrane helix</keyword>
<feature type="transmembrane region" description="Helical" evidence="17">
    <location>
        <begin position="215"/>
        <end position="237"/>
    </location>
</feature>
<accession>A0A191ZRU8</accession>
<evidence type="ECO:0000256" key="1">
    <source>
        <dbReference type="ARBA" id="ARBA00003257"/>
    </source>
</evidence>
<comment type="subcellular location">
    <subcellularLocation>
        <location evidence="2 17">Mitochondrion membrane</location>
        <topology evidence="2 17">Multi-pass membrane protein</topology>
    </subcellularLocation>
</comment>
<evidence type="ECO:0000256" key="17">
    <source>
        <dbReference type="RuleBase" id="RU003297"/>
    </source>
</evidence>
<feature type="transmembrane region" description="Helical" evidence="17">
    <location>
        <begin position="7"/>
        <end position="35"/>
    </location>
</feature>
<dbReference type="GO" id="GO:0042773">
    <property type="term" value="P:ATP synthesis coupled electron transport"/>
    <property type="evidence" value="ECO:0007669"/>
    <property type="project" value="InterPro"/>
</dbReference>
<dbReference type="GO" id="GO:0008137">
    <property type="term" value="F:NADH dehydrogenase (ubiquinone) activity"/>
    <property type="evidence" value="ECO:0007669"/>
    <property type="project" value="UniProtKB-UniRule"/>
</dbReference>
<feature type="domain" description="NADH:quinone oxidoreductase/Mrp antiporter transmembrane" evidence="18">
    <location>
        <begin position="105"/>
        <end position="389"/>
    </location>
</feature>
<keyword evidence="6 17" id="KW-0813">Transport</keyword>
<keyword evidence="10 17" id="KW-0249">Electron transport</keyword>
<keyword evidence="12 17" id="KW-0520">NAD</keyword>
<feature type="transmembrane region" description="Helical" evidence="17">
    <location>
        <begin position="110"/>
        <end position="130"/>
    </location>
</feature>
<dbReference type="InterPro" id="IPR003918">
    <property type="entry name" value="NADH_UbQ_OxRdtase"/>
</dbReference>
<proteinExistence type="inferred from homology"/>
<evidence type="ECO:0000256" key="8">
    <source>
        <dbReference type="ARBA" id="ARBA00022692"/>
    </source>
</evidence>
<feature type="transmembrane region" description="Helical" evidence="17">
    <location>
        <begin position="421"/>
        <end position="443"/>
    </location>
</feature>
<dbReference type="GO" id="GO:0048039">
    <property type="term" value="F:ubiquinone binding"/>
    <property type="evidence" value="ECO:0007669"/>
    <property type="project" value="TreeGrafter"/>
</dbReference>
<feature type="transmembrane region" description="Helical" evidence="17">
    <location>
        <begin position="334"/>
        <end position="355"/>
    </location>
</feature>
<dbReference type="GO" id="GO:0015990">
    <property type="term" value="P:electron transport coupled proton transport"/>
    <property type="evidence" value="ECO:0007669"/>
    <property type="project" value="TreeGrafter"/>
</dbReference>
<keyword evidence="13 17" id="KW-0830">Ubiquinone</keyword>
<evidence type="ECO:0000256" key="5">
    <source>
        <dbReference type="ARBA" id="ARBA00021006"/>
    </source>
</evidence>
<comment type="similarity">
    <text evidence="3 17">Belongs to the complex I subunit 4 family.</text>
</comment>
<feature type="transmembrane region" description="Helical" evidence="17">
    <location>
        <begin position="243"/>
        <end position="265"/>
    </location>
</feature>
<organism evidence="20">
    <name type="scientific">Noterus clavicornis BMNH1425090</name>
    <dbReference type="NCBI Taxonomy" id="2558029"/>
    <lineage>
        <taxon>Eukaryota</taxon>
        <taxon>Metazoa</taxon>
        <taxon>Ecdysozoa</taxon>
        <taxon>Arthropoda</taxon>
        <taxon>Hexapoda</taxon>
        <taxon>Insecta</taxon>
        <taxon>Pterygota</taxon>
        <taxon>Neoptera</taxon>
        <taxon>Endopterygota</taxon>
        <taxon>Coleoptera</taxon>
        <taxon>Adephaga</taxon>
        <taxon>Dytiscoidea</taxon>
        <taxon>Noteridae</taxon>
        <taxon>Noterus</taxon>
    </lineage>
</organism>
<comment type="function">
    <text evidence="17">Core subunit of the mitochondrial membrane respiratory chain NADH dehydrogenase (Complex I) which catalyzes electron transfer from NADH through the respiratory chain, using ubiquinone as an electron acceptor. Essential for the catalytic activity and assembly of complex I.</text>
</comment>
<keyword evidence="15 17" id="KW-0472">Membrane</keyword>
<comment type="function">
    <text evidence="1">Core subunit of the mitochondrial membrane respiratory chain NADH dehydrogenase (Complex I) that is believed to belong to the minimal assembly required for catalysis. Complex I functions in the transfer of electrons from NADH to the respiratory chain. The immediate electron acceptor for the enzyme is believed to be ubiquinone.</text>
</comment>
<dbReference type="InterPro" id="IPR001750">
    <property type="entry name" value="ND/Mrp_TM"/>
</dbReference>
<gene>
    <name evidence="20" type="primary">nad4</name>
</gene>
<evidence type="ECO:0000259" key="19">
    <source>
        <dbReference type="Pfam" id="PF01059"/>
    </source>
</evidence>
<keyword evidence="9" id="KW-1278">Translocase</keyword>
<evidence type="ECO:0000256" key="14">
    <source>
        <dbReference type="ARBA" id="ARBA00023128"/>
    </source>
</evidence>
<dbReference type="InterPro" id="IPR000260">
    <property type="entry name" value="NADH4_N"/>
</dbReference>
<keyword evidence="8 17" id="KW-0812">Transmembrane</keyword>
<evidence type="ECO:0000259" key="18">
    <source>
        <dbReference type="Pfam" id="PF00361"/>
    </source>
</evidence>
<dbReference type="Pfam" id="PF01059">
    <property type="entry name" value="Oxidored_q5_N"/>
    <property type="match status" value="1"/>
</dbReference>